<dbReference type="GO" id="GO:0048731">
    <property type="term" value="P:system development"/>
    <property type="evidence" value="ECO:0007669"/>
    <property type="project" value="UniProtKB-ARBA"/>
</dbReference>
<dbReference type="GO" id="GO:0003723">
    <property type="term" value="F:RNA binding"/>
    <property type="evidence" value="ECO:0007669"/>
    <property type="project" value="InterPro"/>
</dbReference>
<dbReference type="PROSITE" id="PS51375">
    <property type="entry name" value="PPR"/>
    <property type="match status" value="2"/>
</dbReference>
<feature type="repeat" description="PPR" evidence="2">
    <location>
        <begin position="5"/>
        <end position="35"/>
    </location>
</feature>
<dbReference type="InParanoid" id="D8TDJ3"/>
<protein>
    <recommendedName>
        <fullName evidence="5">Pentacotripeptide-repeat region of PRORP domain-containing protein</fullName>
    </recommendedName>
</protein>
<dbReference type="eggNOG" id="KOG4197">
    <property type="taxonomic scope" value="Eukaryota"/>
</dbReference>
<dbReference type="PANTHER" id="PTHR47926">
    <property type="entry name" value="PENTATRICOPEPTIDE REPEAT-CONTAINING PROTEIN"/>
    <property type="match status" value="1"/>
</dbReference>
<keyword evidence="4" id="KW-1185">Reference proteome</keyword>
<dbReference type="EMBL" id="GL377731">
    <property type="protein sequence ID" value="EFJ05264.1"/>
    <property type="molecule type" value="Genomic_DNA"/>
</dbReference>
<proteinExistence type="predicted"/>
<feature type="repeat" description="PPR" evidence="2">
    <location>
        <begin position="36"/>
        <end position="70"/>
    </location>
</feature>
<dbReference type="STRING" id="88036.D8TDJ3"/>
<dbReference type="GO" id="GO:0009451">
    <property type="term" value="P:RNA modification"/>
    <property type="evidence" value="ECO:0007669"/>
    <property type="project" value="InterPro"/>
</dbReference>
<evidence type="ECO:0000313" key="3">
    <source>
        <dbReference type="EMBL" id="EFJ05264.1"/>
    </source>
</evidence>
<dbReference type="Pfam" id="PF01535">
    <property type="entry name" value="PPR"/>
    <property type="match status" value="4"/>
</dbReference>
<dbReference type="NCBIfam" id="TIGR00756">
    <property type="entry name" value="PPR"/>
    <property type="match status" value="3"/>
</dbReference>
<gene>
    <name evidence="3" type="ORF">SELMODRAFT_137399</name>
</gene>
<dbReference type="AlphaFoldDB" id="D8TDJ3"/>
<dbReference type="KEGG" id="smo:SELMODRAFT_137399"/>
<reference evidence="3 4" key="1">
    <citation type="journal article" date="2011" name="Science">
        <title>The Selaginella genome identifies genetic changes associated with the evolution of vascular plants.</title>
        <authorList>
            <person name="Banks J.A."/>
            <person name="Nishiyama T."/>
            <person name="Hasebe M."/>
            <person name="Bowman J.L."/>
            <person name="Gribskov M."/>
            <person name="dePamphilis C."/>
            <person name="Albert V.A."/>
            <person name="Aono N."/>
            <person name="Aoyama T."/>
            <person name="Ambrose B.A."/>
            <person name="Ashton N.W."/>
            <person name="Axtell M.J."/>
            <person name="Barker E."/>
            <person name="Barker M.S."/>
            <person name="Bennetzen J.L."/>
            <person name="Bonawitz N.D."/>
            <person name="Chapple C."/>
            <person name="Cheng C."/>
            <person name="Correa L.G."/>
            <person name="Dacre M."/>
            <person name="DeBarry J."/>
            <person name="Dreyer I."/>
            <person name="Elias M."/>
            <person name="Engstrom E.M."/>
            <person name="Estelle M."/>
            <person name="Feng L."/>
            <person name="Finet C."/>
            <person name="Floyd S.K."/>
            <person name="Frommer W.B."/>
            <person name="Fujita T."/>
            <person name="Gramzow L."/>
            <person name="Gutensohn M."/>
            <person name="Harholt J."/>
            <person name="Hattori M."/>
            <person name="Heyl A."/>
            <person name="Hirai T."/>
            <person name="Hiwatashi Y."/>
            <person name="Ishikawa M."/>
            <person name="Iwata M."/>
            <person name="Karol K.G."/>
            <person name="Koehler B."/>
            <person name="Kolukisaoglu U."/>
            <person name="Kubo M."/>
            <person name="Kurata T."/>
            <person name="Lalonde S."/>
            <person name="Li K."/>
            <person name="Li Y."/>
            <person name="Litt A."/>
            <person name="Lyons E."/>
            <person name="Manning G."/>
            <person name="Maruyama T."/>
            <person name="Michael T.P."/>
            <person name="Mikami K."/>
            <person name="Miyazaki S."/>
            <person name="Morinaga S."/>
            <person name="Murata T."/>
            <person name="Mueller-Roeber B."/>
            <person name="Nelson D.R."/>
            <person name="Obara M."/>
            <person name="Oguri Y."/>
            <person name="Olmstead R.G."/>
            <person name="Onodera N."/>
            <person name="Petersen B.L."/>
            <person name="Pils B."/>
            <person name="Prigge M."/>
            <person name="Rensing S.A."/>
            <person name="Riano-Pachon D.M."/>
            <person name="Roberts A.W."/>
            <person name="Sato Y."/>
            <person name="Scheller H.V."/>
            <person name="Schulz B."/>
            <person name="Schulz C."/>
            <person name="Shakirov E.V."/>
            <person name="Shibagaki N."/>
            <person name="Shinohara N."/>
            <person name="Shippen D.E."/>
            <person name="Soerensen I."/>
            <person name="Sotooka R."/>
            <person name="Sugimoto N."/>
            <person name="Sugita M."/>
            <person name="Sumikawa N."/>
            <person name="Tanurdzic M."/>
            <person name="Theissen G."/>
            <person name="Ulvskov P."/>
            <person name="Wakazuki S."/>
            <person name="Weng J.K."/>
            <person name="Willats W.W."/>
            <person name="Wipf D."/>
            <person name="Wolf P.G."/>
            <person name="Yang L."/>
            <person name="Zimmer A.D."/>
            <person name="Zhu Q."/>
            <person name="Mitros T."/>
            <person name="Hellsten U."/>
            <person name="Loque D."/>
            <person name="Otillar R."/>
            <person name="Salamov A."/>
            <person name="Schmutz J."/>
            <person name="Shapiro H."/>
            <person name="Lindquist E."/>
            <person name="Lucas S."/>
            <person name="Rokhsar D."/>
            <person name="Grigoriev I.V."/>
        </authorList>
    </citation>
    <scope>NUCLEOTIDE SEQUENCE [LARGE SCALE GENOMIC DNA]</scope>
</reference>
<dbReference type="Gene3D" id="1.25.40.10">
    <property type="entry name" value="Tetratricopeptide repeat domain"/>
    <property type="match status" value="2"/>
</dbReference>
<sequence length="248" mass="27935">MPHRNRISCTVLLDAYAREGNLSKARKIFDSIPEKDLVSCNAMISGYAQNGYLEESRLLFGSMPQRDIVSWTCMIYAYSQCGNFHEAKNSLFDEMPVSDTVSWTSMVAAFTQNATPRDALSTYYNANMVDRCSSSVFASVLIAYSALGKLESVYSCFRSLTLDYGVTPSFEHFSCMIDVLARSSELEQAKDLIHNMPYTPHILDWRCFLAACRYQSDIRSAETAVHHLIKSKMNDGSSYIMFANMLAN</sequence>
<dbReference type="InterPro" id="IPR046960">
    <property type="entry name" value="PPR_At4g14850-like_plant"/>
</dbReference>
<evidence type="ECO:0000256" key="1">
    <source>
        <dbReference type="ARBA" id="ARBA00022737"/>
    </source>
</evidence>
<dbReference type="HOGENOM" id="CLU_002706_0_0_1"/>
<dbReference type="Gramene" id="EFJ05264">
    <property type="protein sequence ID" value="EFJ05264"/>
    <property type="gene ID" value="SELMODRAFT_137399"/>
</dbReference>
<keyword evidence="1" id="KW-0677">Repeat</keyword>
<evidence type="ECO:0008006" key="5">
    <source>
        <dbReference type="Google" id="ProtNLM"/>
    </source>
</evidence>
<name>D8TDJ3_SELML</name>
<dbReference type="FunFam" id="1.25.40.10:FF:000158">
    <property type="entry name" value="pentatricopeptide repeat-containing protein At2g33680"/>
    <property type="match status" value="1"/>
</dbReference>
<dbReference type="InterPro" id="IPR011990">
    <property type="entry name" value="TPR-like_helical_dom_sf"/>
</dbReference>
<evidence type="ECO:0000313" key="4">
    <source>
        <dbReference type="Proteomes" id="UP000001514"/>
    </source>
</evidence>
<evidence type="ECO:0000256" key="2">
    <source>
        <dbReference type="PROSITE-ProRule" id="PRU00708"/>
    </source>
</evidence>
<dbReference type="PANTHER" id="PTHR47926:SF382">
    <property type="entry name" value="PENTACOTRIPEPTIDE-REPEAT REGION OF PRORP DOMAIN-CONTAINING PROTEIN"/>
    <property type="match status" value="1"/>
</dbReference>
<dbReference type="Proteomes" id="UP000001514">
    <property type="component" value="Unassembled WGS sequence"/>
</dbReference>
<organism evidence="4">
    <name type="scientific">Selaginella moellendorffii</name>
    <name type="common">Spikemoss</name>
    <dbReference type="NCBI Taxonomy" id="88036"/>
    <lineage>
        <taxon>Eukaryota</taxon>
        <taxon>Viridiplantae</taxon>
        <taxon>Streptophyta</taxon>
        <taxon>Embryophyta</taxon>
        <taxon>Tracheophyta</taxon>
        <taxon>Lycopodiopsida</taxon>
        <taxon>Selaginellales</taxon>
        <taxon>Selaginellaceae</taxon>
        <taxon>Selaginella</taxon>
    </lineage>
</organism>
<dbReference type="InterPro" id="IPR002885">
    <property type="entry name" value="PPR_rpt"/>
</dbReference>
<accession>D8TDJ3</accession>